<dbReference type="Gene3D" id="1.10.132.60">
    <property type="entry name" value="DNA polymerase family B, C-terminal domain"/>
    <property type="match status" value="1"/>
</dbReference>
<dbReference type="GO" id="GO:0003887">
    <property type="term" value="F:DNA-directed DNA polymerase activity"/>
    <property type="evidence" value="ECO:0007669"/>
    <property type="project" value="UniProtKB-KW"/>
</dbReference>
<dbReference type="EC" id="2.7.7.7" evidence="1"/>
<feature type="domain" description="DNA-directed DNA polymerase family B multifunctional" evidence="8">
    <location>
        <begin position="2"/>
        <end position="180"/>
    </location>
</feature>
<dbReference type="PANTHER" id="PTHR10322:SF23">
    <property type="entry name" value="DNA POLYMERASE DELTA CATALYTIC SUBUNIT"/>
    <property type="match status" value="1"/>
</dbReference>
<keyword evidence="5" id="KW-0238">DNA-binding</keyword>
<keyword evidence="3" id="KW-0548">Nucleotidyltransferase</keyword>
<evidence type="ECO:0000259" key="8">
    <source>
        <dbReference type="Pfam" id="PF00136"/>
    </source>
</evidence>
<comment type="catalytic activity">
    <reaction evidence="6">
        <text>DNA(n) + a 2'-deoxyribonucleoside 5'-triphosphate = DNA(n+1) + diphosphate</text>
        <dbReference type="Rhea" id="RHEA:22508"/>
        <dbReference type="Rhea" id="RHEA-COMP:17339"/>
        <dbReference type="Rhea" id="RHEA-COMP:17340"/>
        <dbReference type="ChEBI" id="CHEBI:33019"/>
        <dbReference type="ChEBI" id="CHEBI:61560"/>
        <dbReference type="ChEBI" id="CHEBI:173112"/>
        <dbReference type="EC" id="2.7.7.7"/>
    </reaction>
</comment>
<dbReference type="InterPro" id="IPR042087">
    <property type="entry name" value="DNA_pol_B_thumb"/>
</dbReference>
<proteinExistence type="predicted"/>
<dbReference type="InterPro" id="IPR050240">
    <property type="entry name" value="DNA_pol_type-B"/>
</dbReference>
<dbReference type="InterPro" id="IPR006134">
    <property type="entry name" value="DNA-dir_DNA_pol_B_multi_dom"/>
</dbReference>
<evidence type="ECO:0000256" key="4">
    <source>
        <dbReference type="ARBA" id="ARBA00022932"/>
    </source>
</evidence>
<dbReference type="PANTHER" id="PTHR10322">
    <property type="entry name" value="DNA POLYMERASE CATALYTIC SUBUNIT"/>
    <property type="match status" value="1"/>
</dbReference>
<organism evidence="9 10">
    <name type="scientific">Effrenium voratum</name>
    <dbReference type="NCBI Taxonomy" id="2562239"/>
    <lineage>
        <taxon>Eukaryota</taxon>
        <taxon>Sar</taxon>
        <taxon>Alveolata</taxon>
        <taxon>Dinophyceae</taxon>
        <taxon>Suessiales</taxon>
        <taxon>Symbiodiniaceae</taxon>
        <taxon>Effrenium</taxon>
    </lineage>
</organism>
<sequence length="308" mass="35135">MKVYYPYLLMNKKRYAGLYWTSPEKYDKLDAKGIETVRRDNCDLVRQLVETSLRTILIDGSVPKAIEIAQKAVSDLLQNKIDLSLLVITKSLGRGAHAEDYAVKQAHVELAERMRKRDPTTAPGSGDRVPYVIVSGSKGAKAYERSEDPLFALENNLSIDAQYYIEHQLQLPLLRIFGPIMGDDSKAQSLLFSGAHTRKLHTPTPQGNALAKFVTKSLRCMGCKEISWFWARMGFSTTCRIWTSSRSWKDVAEPRVPTTSCTRQQQHWWTLLSRACGWAQTTWTGPLGKTTPAQSRRTMRMTPRHWWR</sequence>
<dbReference type="InterPro" id="IPR043502">
    <property type="entry name" value="DNA/RNA_pol_sf"/>
</dbReference>
<protein>
    <recommendedName>
        <fullName evidence="1">DNA-directed DNA polymerase</fullName>
        <ecNumber evidence="1">2.7.7.7</ecNumber>
    </recommendedName>
</protein>
<name>A0AA36IF89_9DINO</name>
<dbReference type="GO" id="GO:0006297">
    <property type="term" value="P:nucleotide-excision repair, DNA gap filling"/>
    <property type="evidence" value="ECO:0007669"/>
    <property type="project" value="TreeGrafter"/>
</dbReference>
<dbReference type="GO" id="GO:0043625">
    <property type="term" value="C:delta DNA polymerase complex"/>
    <property type="evidence" value="ECO:0007669"/>
    <property type="project" value="TreeGrafter"/>
</dbReference>
<dbReference type="GO" id="GO:0006287">
    <property type="term" value="P:base-excision repair, gap-filling"/>
    <property type="evidence" value="ECO:0007669"/>
    <property type="project" value="TreeGrafter"/>
</dbReference>
<dbReference type="GO" id="GO:0003677">
    <property type="term" value="F:DNA binding"/>
    <property type="evidence" value="ECO:0007669"/>
    <property type="project" value="UniProtKB-KW"/>
</dbReference>
<keyword evidence="10" id="KW-1185">Reference proteome</keyword>
<evidence type="ECO:0000256" key="5">
    <source>
        <dbReference type="ARBA" id="ARBA00023125"/>
    </source>
</evidence>
<dbReference type="GO" id="GO:0000166">
    <property type="term" value="F:nucleotide binding"/>
    <property type="evidence" value="ECO:0007669"/>
    <property type="project" value="InterPro"/>
</dbReference>
<evidence type="ECO:0000313" key="10">
    <source>
        <dbReference type="Proteomes" id="UP001178507"/>
    </source>
</evidence>
<dbReference type="InterPro" id="IPR023211">
    <property type="entry name" value="DNA_pol_palm_dom_sf"/>
</dbReference>
<comment type="caution">
    <text evidence="9">The sequence shown here is derived from an EMBL/GenBank/DDBJ whole genome shotgun (WGS) entry which is preliminary data.</text>
</comment>
<dbReference type="Pfam" id="PF00136">
    <property type="entry name" value="DNA_pol_B"/>
    <property type="match status" value="1"/>
</dbReference>
<accession>A0AA36IF89</accession>
<dbReference type="GO" id="GO:0045004">
    <property type="term" value="P:DNA replication proofreading"/>
    <property type="evidence" value="ECO:0007669"/>
    <property type="project" value="TreeGrafter"/>
</dbReference>
<reference evidence="9" key="1">
    <citation type="submission" date="2023-08" db="EMBL/GenBank/DDBJ databases">
        <authorList>
            <person name="Chen Y."/>
            <person name="Shah S."/>
            <person name="Dougan E. K."/>
            <person name="Thang M."/>
            <person name="Chan C."/>
        </authorList>
    </citation>
    <scope>NUCLEOTIDE SEQUENCE</scope>
</reference>
<keyword evidence="2" id="KW-0808">Transferase</keyword>
<dbReference type="GO" id="GO:0008296">
    <property type="term" value="F:3'-5'-DNA exonuclease activity"/>
    <property type="evidence" value="ECO:0007669"/>
    <property type="project" value="TreeGrafter"/>
</dbReference>
<dbReference type="SUPFAM" id="SSF56672">
    <property type="entry name" value="DNA/RNA polymerases"/>
    <property type="match status" value="1"/>
</dbReference>
<evidence type="ECO:0000256" key="1">
    <source>
        <dbReference type="ARBA" id="ARBA00012417"/>
    </source>
</evidence>
<keyword evidence="4" id="KW-0239">DNA-directed DNA polymerase</keyword>
<gene>
    <name evidence="9" type="ORF">EVOR1521_LOCUS12649</name>
</gene>
<evidence type="ECO:0000256" key="6">
    <source>
        <dbReference type="ARBA" id="ARBA00049244"/>
    </source>
</evidence>
<dbReference type="EMBL" id="CAUJNA010001340">
    <property type="protein sequence ID" value="CAJ1386227.1"/>
    <property type="molecule type" value="Genomic_DNA"/>
</dbReference>
<evidence type="ECO:0000256" key="3">
    <source>
        <dbReference type="ARBA" id="ARBA00022695"/>
    </source>
</evidence>
<feature type="compositionally biased region" description="Basic residues" evidence="7">
    <location>
        <begin position="297"/>
        <end position="308"/>
    </location>
</feature>
<evidence type="ECO:0000256" key="7">
    <source>
        <dbReference type="SAM" id="MobiDB-lite"/>
    </source>
</evidence>
<feature type="region of interest" description="Disordered" evidence="7">
    <location>
        <begin position="287"/>
        <end position="308"/>
    </location>
</feature>
<evidence type="ECO:0000256" key="2">
    <source>
        <dbReference type="ARBA" id="ARBA00022679"/>
    </source>
</evidence>
<evidence type="ECO:0000313" key="9">
    <source>
        <dbReference type="EMBL" id="CAJ1386227.1"/>
    </source>
</evidence>
<dbReference type="Proteomes" id="UP001178507">
    <property type="component" value="Unassembled WGS sequence"/>
</dbReference>
<dbReference type="Gene3D" id="3.90.1600.10">
    <property type="entry name" value="Palm domain of DNA polymerase"/>
    <property type="match status" value="1"/>
</dbReference>
<dbReference type="AlphaFoldDB" id="A0AA36IF89"/>